<evidence type="ECO:0000313" key="2">
    <source>
        <dbReference type="Proteomes" id="UP000319817"/>
    </source>
</evidence>
<accession>A0A517NXR8</accession>
<dbReference type="AlphaFoldDB" id="A0A517NXR8"/>
<organism evidence="1 2">
    <name type="scientific">Stieleria marina</name>
    <dbReference type="NCBI Taxonomy" id="1930275"/>
    <lineage>
        <taxon>Bacteria</taxon>
        <taxon>Pseudomonadati</taxon>
        <taxon>Planctomycetota</taxon>
        <taxon>Planctomycetia</taxon>
        <taxon>Pirellulales</taxon>
        <taxon>Pirellulaceae</taxon>
        <taxon>Stieleria</taxon>
    </lineage>
</organism>
<dbReference type="EMBL" id="CP036526">
    <property type="protein sequence ID" value="QDT11927.1"/>
    <property type="molecule type" value="Genomic_DNA"/>
</dbReference>
<evidence type="ECO:0000313" key="1">
    <source>
        <dbReference type="EMBL" id="QDT11927.1"/>
    </source>
</evidence>
<proteinExistence type="predicted"/>
<name>A0A517NXR8_9BACT</name>
<dbReference type="RefSeq" id="WP_419189138.1">
    <property type="nucleotide sequence ID" value="NZ_CP036526.1"/>
</dbReference>
<keyword evidence="2" id="KW-1185">Reference proteome</keyword>
<gene>
    <name evidence="1" type="ORF">K239x_39290</name>
</gene>
<dbReference type="Proteomes" id="UP000319817">
    <property type="component" value="Chromosome"/>
</dbReference>
<protein>
    <submittedName>
        <fullName evidence="1">Uncharacterized protein</fullName>
    </submittedName>
</protein>
<sequence>MHSETLIRTNHGVSYPFVGIKRVEQAKLKAADDQSADDAEGLVTTQDRLSFVEGH</sequence>
<reference evidence="1 2" key="1">
    <citation type="submission" date="2019-02" db="EMBL/GenBank/DDBJ databases">
        <title>Deep-cultivation of Planctomycetes and their phenomic and genomic characterization uncovers novel biology.</title>
        <authorList>
            <person name="Wiegand S."/>
            <person name="Jogler M."/>
            <person name="Boedeker C."/>
            <person name="Pinto D."/>
            <person name="Vollmers J."/>
            <person name="Rivas-Marin E."/>
            <person name="Kohn T."/>
            <person name="Peeters S.H."/>
            <person name="Heuer A."/>
            <person name="Rast P."/>
            <person name="Oberbeckmann S."/>
            <person name="Bunk B."/>
            <person name="Jeske O."/>
            <person name="Meyerdierks A."/>
            <person name="Storesund J.E."/>
            <person name="Kallscheuer N."/>
            <person name="Luecker S."/>
            <person name="Lage O.M."/>
            <person name="Pohl T."/>
            <person name="Merkel B.J."/>
            <person name="Hornburger P."/>
            <person name="Mueller R.-W."/>
            <person name="Bruemmer F."/>
            <person name="Labrenz M."/>
            <person name="Spormann A.M."/>
            <person name="Op den Camp H."/>
            <person name="Overmann J."/>
            <person name="Amann R."/>
            <person name="Jetten M.S.M."/>
            <person name="Mascher T."/>
            <person name="Medema M.H."/>
            <person name="Devos D.P."/>
            <person name="Kaster A.-K."/>
            <person name="Ovreas L."/>
            <person name="Rohde M."/>
            <person name="Galperin M.Y."/>
            <person name="Jogler C."/>
        </authorList>
    </citation>
    <scope>NUCLEOTIDE SEQUENCE [LARGE SCALE GENOMIC DNA]</scope>
    <source>
        <strain evidence="1 2">K23_9</strain>
    </source>
</reference>